<name>A0A0E9UQN7_ANGAN</name>
<reference evidence="1" key="2">
    <citation type="journal article" date="2015" name="Fish Shellfish Immunol.">
        <title>Early steps in the European eel (Anguilla anguilla)-Vibrio vulnificus interaction in the gills: Role of the RtxA13 toxin.</title>
        <authorList>
            <person name="Callol A."/>
            <person name="Pajuelo D."/>
            <person name="Ebbesson L."/>
            <person name="Teles M."/>
            <person name="MacKenzie S."/>
            <person name="Amaro C."/>
        </authorList>
    </citation>
    <scope>NUCLEOTIDE SEQUENCE</scope>
</reference>
<dbReference type="EMBL" id="GBXM01041057">
    <property type="protein sequence ID" value="JAH67520.1"/>
    <property type="molecule type" value="Transcribed_RNA"/>
</dbReference>
<proteinExistence type="predicted"/>
<accession>A0A0E9UQN7</accession>
<evidence type="ECO:0000313" key="1">
    <source>
        <dbReference type="EMBL" id="JAH67520.1"/>
    </source>
</evidence>
<reference evidence="1" key="1">
    <citation type="submission" date="2014-11" db="EMBL/GenBank/DDBJ databases">
        <authorList>
            <person name="Amaro Gonzalez C."/>
        </authorList>
    </citation>
    <scope>NUCLEOTIDE SEQUENCE</scope>
</reference>
<sequence length="34" mass="3883">MLSHTADSWNFATADWHLSLTHRCLLQTSHSCVL</sequence>
<organism evidence="1">
    <name type="scientific">Anguilla anguilla</name>
    <name type="common">European freshwater eel</name>
    <name type="synonym">Muraena anguilla</name>
    <dbReference type="NCBI Taxonomy" id="7936"/>
    <lineage>
        <taxon>Eukaryota</taxon>
        <taxon>Metazoa</taxon>
        <taxon>Chordata</taxon>
        <taxon>Craniata</taxon>
        <taxon>Vertebrata</taxon>
        <taxon>Euteleostomi</taxon>
        <taxon>Actinopterygii</taxon>
        <taxon>Neopterygii</taxon>
        <taxon>Teleostei</taxon>
        <taxon>Anguilliformes</taxon>
        <taxon>Anguillidae</taxon>
        <taxon>Anguilla</taxon>
    </lineage>
</organism>
<dbReference type="AlphaFoldDB" id="A0A0E9UQN7"/>
<protein>
    <submittedName>
        <fullName evidence="1">Uncharacterized protein</fullName>
    </submittedName>
</protein>